<evidence type="ECO:0000313" key="10">
    <source>
        <dbReference type="EMBL" id="AOZ09822.1"/>
    </source>
</evidence>
<keyword evidence="6 7" id="KW-0411">Iron-sulfur</keyword>
<dbReference type="PROSITE" id="PS51373">
    <property type="entry name" value="HIPIP"/>
    <property type="match status" value="1"/>
</dbReference>
<proteinExistence type="inferred from homology"/>
<keyword evidence="1 7" id="KW-0813">Transport</keyword>
<evidence type="ECO:0000259" key="9">
    <source>
        <dbReference type="PROSITE" id="PS51373"/>
    </source>
</evidence>
<dbReference type="Gene3D" id="4.10.490.10">
    <property type="entry name" value="High potential iron-sulphur protein"/>
    <property type="match status" value="1"/>
</dbReference>
<gene>
    <name evidence="10" type="ORF">BKK80_29430</name>
</gene>
<dbReference type="InterPro" id="IPR006311">
    <property type="entry name" value="TAT_signal"/>
</dbReference>
<dbReference type="Pfam" id="PF01355">
    <property type="entry name" value="HIPIP"/>
    <property type="match status" value="1"/>
</dbReference>
<evidence type="ECO:0000313" key="11">
    <source>
        <dbReference type="Proteomes" id="UP000177515"/>
    </source>
</evidence>
<dbReference type="EMBL" id="CP017755">
    <property type="protein sequence ID" value="AOZ09822.1"/>
    <property type="molecule type" value="Genomic_DNA"/>
</dbReference>
<comment type="similarity">
    <text evidence="7">Belongs to the high-potential iron-sulfur protein (HiPIP) family.</text>
</comment>
<evidence type="ECO:0000256" key="3">
    <source>
        <dbReference type="ARBA" id="ARBA00022723"/>
    </source>
</evidence>
<feature type="signal peptide" evidence="8">
    <location>
        <begin position="1"/>
        <end position="27"/>
    </location>
</feature>
<protein>
    <recommendedName>
        <fullName evidence="7">High-potential iron-sulfur protein</fullName>
        <shortName evidence="7">HiPIP</shortName>
    </recommendedName>
</protein>
<evidence type="ECO:0000256" key="7">
    <source>
        <dbReference type="RuleBase" id="RU000620"/>
    </source>
</evidence>
<feature type="domain" description="High potential iron-sulfur proteins family profile" evidence="9">
    <location>
        <begin position="28"/>
        <end position="105"/>
    </location>
</feature>
<keyword evidence="8" id="KW-0732">Signal</keyword>
<keyword evidence="11" id="KW-1185">Reference proteome</keyword>
<organism evidence="10 11">
    <name type="scientific">Cupriavidus malaysiensis</name>
    <dbReference type="NCBI Taxonomy" id="367825"/>
    <lineage>
        <taxon>Bacteria</taxon>
        <taxon>Pseudomonadati</taxon>
        <taxon>Pseudomonadota</taxon>
        <taxon>Betaproteobacteria</taxon>
        <taxon>Burkholderiales</taxon>
        <taxon>Burkholderiaceae</taxon>
        <taxon>Cupriavidus</taxon>
    </lineage>
</organism>
<reference evidence="10 11" key="1">
    <citation type="submission" date="2016-10" db="EMBL/GenBank/DDBJ databases">
        <title>Complete genome sequences of three Cupriavidus strains isolated from various Malaysian environments.</title>
        <authorList>
            <person name="Abdullah A.A.-A."/>
            <person name="Shafie N.A.H."/>
            <person name="Lau N.S."/>
        </authorList>
    </citation>
    <scope>NUCLEOTIDE SEQUENCE [LARGE SCALE GENOMIC DNA]</scope>
    <source>
        <strain evidence="10 11">USMAA1020</strain>
    </source>
</reference>
<dbReference type="SUPFAM" id="SSF57652">
    <property type="entry name" value="HIPIP (high potential iron protein)"/>
    <property type="match status" value="1"/>
</dbReference>
<evidence type="ECO:0000256" key="5">
    <source>
        <dbReference type="ARBA" id="ARBA00023004"/>
    </source>
</evidence>
<dbReference type="InterPro" id="IPR000170">
    <property type="entry name" value="High_potential_FeS_prot"/>
</dbReference>
<keyword evidence="4 7" id="KW-0249">Electron transport</keyword>
<evidence type="ECO:0000256" key="2">
    <source>
        <dbReference type="ARBA" id="ARBA00022485"/>
    </source>
</evidence>
<dbReference type="Proteomes" id="UP000177515">
    <property type="component" value="Chromosome 2"/>
</dbReference>
<evidence type="ECO:0000256" key="1">
    <source>
        <dbReference type="ARBA" id="ARBA00022448"/>
    </source>
</evidence>
<evidence type="ECO:0000256" key="8">
    <source>
        <dbReference type="SAM" id="SignalP"/>
    </source>
</evidence>
<name>A0ABN4TRH1_9BURK</name>
<keyword evidence="5 7" id="KW-0408">Iron</keyword>
<sequence>MSNRRQFLKTIPIVAAGAMAVSTLARAQAGGAMVDEKDPQAVSLGYKADTNKVDKAKYPKHEASQHCGNCQLYQGKAGDAKGPCPLFAGKQVAMNGWCSAWVKKA</sequence>
<accession>A0ABN4TRH1</accession>
<dbReference type="PROSITE" id="PS51318">
    <property type="entry name" value="TAT"/>
    <property type="match status" value="1"/>
</dbReference>
<keyword evidence="2 7" id="KW-0004">4Fe-4S</keyword>
<feature type="chain" id="PRO_5046337325" description="High-potential iron-sulfur protein" evidence="8">
    <location>
        <begin position="28"/>
        <end position="105"/>
    </location>
</feature>
<dbReference type="InterPro" id="IPR036369">
    <property type="entry name" value="HIPIP_sf"/>
</dbReference>
<dbReference type="RefSeq" id="WP_071019182.1">
    <property type="nucleotide sequence ID" value="NZ_CP017755.1"/>
</dbReference>
<evidence type="ECO:0000256" key="6">
    <source>
        <dbReference type="ARBA" id="ARBA00023014"/>
    </source>
</evidence>
<keyword evidence="3 7" id="KW-0479">Metal-binding</keyword>
<comment type="subunit">
    <text evidence="7">Homodimer.</text>
</comment>
<comment type="function">
    <text evidence="7">Specific class of high-redox-potential 4Fe-4S ferredoxins. Functions in anaerobic electron transport in most purple and in some other photosynthetic bacteria and in at least one genus (Paracoccus) of halophilic, denitrifying bacteria.</text>
</comment>
<evidence type="ECO:0000256" key="4">
    <source>
        <dbReference type="ARBA" id="ARBA00022982"/>
    </source>
</evidence>